<comment type="subcellular location">
    <subcellularLocation>
        <location evidence="1">Membrane</location>
        <topology evidence="1">Multi-pass membrane protein</topology>
    </subcellularLocation>
</comment>
<gene>
    <name evidence="11" type="ORF">PTSG_07604</name>
</gene>
<feature type="transmembrane region" description="Helical" evidence="9">
    <location>
        <begin position="374"/>
        <end position="394"/>
    </location>
</feature>
<feature type="transmembrane region" description="Helical" evidence="9">
    <location>
        <begin position="160"/>
        <end position="177"/>
    </location>
</feature>
<evidence type="ECO:0000256" key="7">
    <source>
        <dbReference type="ARBA" id="ARBA00023136"/>
    </source>
</evidence>
<feature type="compositionally biased region" description="Low complexity" evidence="8">
    <location>
        <begin position="406"/>
        <end position="428"/>
    </location>
</feature>
<keyword evidence="12" id="KW-1185">Reference proteome</keyword>
<keyword evidence="7 9" id="KW-0472">Membrane</keyword>
<dbReference type="Pfam" id="PF13813">
    <property type="entry name" value="MBOAT_2"/>
    <property type="match status" value="1"/>
</dbReference>
<evidence type="ECO:0000256" key="6">
    <source>
        <dbReference type="ARBA" id="ARBA00022989"/>
    </source>
</evidence>
<feature type="transmembrane region" description="Helical" evidence="9">
    <location>
        <begin position="253"/>
        <end position="278"/>
    </location>
</feature>
<evidence type="ECO:0000256" key="5">
    <source>
        <dbReference type="ARBA" id="ARBA00022692"/>
    </source>
</evidence>
<comment type="pathway">
    <text evidence="2">Secondary metabolite biosynthesis.</text>
</comment>
<evidence type="ECO:0000313" key="12">
    <source>
        <dbReference type="Proteomes" id="UP000007799"/>
    </source>
</evidence>
<comment type="similarity">
    <text evidence="3">Belongs to the wax synthase family.</text>
</comment>
<evidence type="ECO:0000256" key="3">
    <source>
        <dbReference type="ARBA" id="ARBA00007282"/>
    </source>
</evidence>
<dbReference type="PANTHER" id="PTHR31595:SF57">
    <property type="entry name" value="OS04G0481900 PROTEIN"/>
    <property type="match status" value="1"/>
</dbReference>
<dbReference type="GeneID" id="16071962"/>
<evidence type="ECO:0000259" key="10">
    <source>
        <dbReference type="Pfam" id="PF13813"/>
    </source>
</evidence>
<organism evidence="12">
    <name type="scientific">Salpingoeca rosetta (strain ATCC 50818 / BSB-021)</name>
    <dbReference type="NCBI Taxonomy" id="946362"/>
    <lineage>
        <taxon>Eukaryota</taxon>
        <taxon>Choanoflagellata</taxon>
        <taxon>Craspedida</taxon>
        <taxon>Salpingoecidae</taxon>
        <taxon>Salpingoeca</taxon>
    </lineage>
</organism>
<reference evidence="11" key="1">
    <citation type="submission" date="2009-08" db="EMBL/GenBank/DDBJ databases">
        <title>Annotation of Salpingoeca rosetta.</title>
        <authorList>
            <consortium name="The Broad Institute Genome Sequencing Platform"/>
            <person name="Russ C."/>
            <person name="Cuomo C."/>
            <person name="Burger G."/>
            <person name="Gray M.W."/>
            <person name="Holland P.W.H."/>
            <person name="King N."/>
            <person name="Lang F.B.F."/>
            <person name="Roger A.J."/>
            <person name="Ruiz-Trillo I."/>
            <person name="Young S.K."/>
            <person name="Zeng Q."/>
            <person name="Gargeya S."/>
            <person name="Alvarado L."/>
            <person name="Berlin A."/>
            <person name="Chapman S.B."/>
            <person name="Chen Z."/>
            <person name="Freedman E."/>
            <person name="Gellesch M."/>
            <person name="Goldberg J."/>
            <person name="Griggs A."/>
            <person name="Gujja S."/>
            <person name="Heilman E."/>
            <person name="Heiman D."/>
            <person name="Howarth C."/>
            <person name="Mehta T."/>
            <person name="Neiman D."/>
            <person name="Pearson M."/>
            <person name="Roberts A."/>
            <person name="Saif S."/>
            <person name="Shea T."/>
            <person name="Shenoy N."/>
            <person name="Sisk P."/>
            <person name="Stolte C."/>
            <person name="Sykes S."/>
            <person name="White J."/>
            <person name="Yandava C."/>
            <person name="Haas B."/>
            <person name="Nusbaum C."/>
            <person name="Birren B."/>
        </authorList>
    </citation>
    <scope>NUCLEOTIDE SEQUENCE [LARGE SCALE GENOMIC DNA]</scope>
    <source>
        <strain evidence="11">ATCC 50818</strain>
    </source>
</reference>
<feature type="transmembrane region" description="Helical" evidence="9">
    <location>
        <begin position="343"/>
        <end position="362"/>
    </location>
</feature>
<sequence length="471" mass="51211">MDEGGRVEVVAGVCLITSLTAAAGLQLRRRRSVAAHLCGVLAVMAPFVLVPSTNPMRTVLVAWGLAYLYSIHGLDRVLRMHRPEYEAWQQSTKHTTTTACNGVQAASQRQLSRKAARYQPLLESDLLIAQHLVGFVDLTVRKRLKSLSREERRAYVQQRLWASVHILPWAIITWYLLPSMASNYTHAACCSPLGQTVMALPFAHDSICQTHAPCHHLDRNTSSNTVPPLSATASAIVEAADGLLAASPALQAALPSCMATGLSLLMVVEVVAAIEWFVTTFKVFEIGNTIAHAAFGYTAHALLGDLFAASTVADFWGRRWNRAVQPILKNAFFLAVYTEGKPVTLVPAVLLTFFMSGVVHAAPMALSAPLKHSAIMHLFFLVHGVFVLVEAPLAHIAATRARRRQQAGTSATTTTTTTNNNNNNSSTRSCIGTRTWLSTLIFVQGVLFVVVTTAVLFHFTLLGIAHAIYDP</sequence>
<evidence type="ECO:0000256" key="2">
    <source>
        <dbReference type="ARBA" id="ARBA00005179"/>
    </source>
</evidence>
<evidence type="ECO:0000256" key="1">
    <source>
        <dbReference type="ARBA" id="ARBA00004141"/>
    </source>
</evidence>
<evidence type="ECO:0000256" key="9">
    <source>
        <dbReference type="SAM" id="Phobius"/>
    </source>
</evidence>
<feature type="transmembrane region" description="Helical" evidence="9">
    <location>
        <begin position="56"/>
        <end position="74"/>
    </location>
</feature>
<dbReference type="AlphaFoldDB" id="F2UH89"/>
<feature type="transmembrane region" description="Helical" evidence="9">
    <location>
        <begin position="6"/>
        <end position="25"/>
    </location>
</feature>
<protein>
    <recommendedName>
        <fullName evidence="10">Wax synthase domain-containing protein</fullName>
    </recommendedName>
</protein>
<evidence type="ECO:0000256" key="8">
    <source>
        <dbReference type="SAM" id="MobiDB-lite"/>
    </source>
</evidence>
<dbReference type="InParanoid" id="F2UH89"/>
<dbReference type="InterPro" id="IPR044851">
    <property type="entry name" value="Wax_synthase"/>
</dbReference>
<feature type="domain" description="Wax synthase" evidence="10">
    <location>
        <begin position="301"/>
        <end position="380"/>
    </location>
</feature>
<dbReference type="InterPro" id="IPR032805">
    <property type="entry name" value="Wax_synthase_dom"/>
</dbReference>
<keyword evidence="6 9" id="KW-1133">Transmembrane helix</keyword>
<dbReference type="Proteomes" id="UP000007799">
    <property type="component" value="Unassembled WGS sequence"/>
</dbReference>
<evidence type="ECO:0000313" key="11">
    <source>
        <dbReference type="EMBL" id="EGD76488.1"/>
    </source>
</evidence>
<name>F2UH89_SALR5</name>
<dbReference type="KEGG" id="sre:PTSG_07604"/>
<feature type="transmembrane region" description="Helical" evidence="9">
    <location>
        <begin position="436"/>
        <end position="469"/>
    </location>
</feature>
<dbReference type="GO" id="GO:0016020">
    <property type="term" value="C:membrane"/>
    <property type="evidence" value="ECO:0007669"/>
    <property type="project" value="UniProtKB-SubCell"/>
</dbReference>
<proteinExistence type="inferred from homology"/>
<keyword evidence="5 9" id="KW-0812">Transmembrane</keyword>
<dbReference type="GO" id="GO:0008374">
    <property type="term" value="F:O-acyltransferase activity"/>
    <property type="evidence" value="ECO:0007669"/>
    <property type="project" value="InterPro"/>
</dbReference>
<dbReference type="GO" id="GO:0006629">
    <property type="term" value="P:lipid metabolic process"/>
    <property type="evidence" value="ECO:0007669"/>
    <property type="project" value="InterPro"/>
</dbReference>
<feature type="region of interest" description="Disordered" evidence="8">
    <location>
        <begin position="404"/>
        <end position="428"/>
    </location>
</feature>
<evidence type="ECO:0000256" key="4">
    <source>
        <dbReference type="ARBA" id="ARBA00022679"/>
    </source>
</evidence>
<dbReference type="OrthoDB" id="1077582at2759"/>
<dbReference type="RefSeq" id="XP_004991402.1">
    <property type="nucleotide sequence ID" value="XM_004991345.1"/>
</dbReference>
<keyword evidence="4" id="KW-0808">Transferase</keyword>
<dbReference type="PANTHER" id="PTHR31595">
    <property type="entry name" value="LONG-CHAIN-ALCOHOL O-FATTY-ACYLTRANSFERASE 3-RELATED"/>
    <property type="match status" value="1"/>
</dbReference>
<dbReference type="EMBL" id="GL832974">
    <property type="protein sequence ID" value="EGD76488.1"/>
    <property type="molecule type" value="Genomic_DNA"/>
</dbReference>
<feature type="transmembrane region" description="Helical" evidence="9">
    <location>
        <begin position="32"/>
        <end position="50"/>
    </location>
</feature>
<accession>F2UH89</accession>